<dbReference type="SUPFAM" id="SSF53067">
    <property type="entry name" value="Actin-like ATPase domain"/>
    <property type="match status" value="1"/>
</dbReference>
<evidence type="ECO:0000313" key="1">
    <source>
        <dbReference type="EMBL" id="EEF60381.1"/>
    </source>
</evidence>
<dbReference type="RefSeq" id="WP_007415563.1">
    <property type="nucleotide sequence ID" value="NZ_ABOX02000017.1"/>
</dbReference>
<dbReference type="OrthoDB" id="1948591at2"/>
<dbReference type="Pfam" id="PF00480">
    <property type="entry name" value="ROK"/>
    <property type="match status" value="1"/>
</dbReference>
<comment type="caution">
    <text evidence="1">The sequence shown here is derived from an EMBL/GenBank/DDBJ whole genome shotgun (WGS) entry which is preliminary data.</text>
</comment>
<gene>
    <name evidence="1" type="ORF">Cflav_PD3351</name>
</gene>
<dbReference type="InterPro" id="IPR043129">
    <property type="entry name" value="ATPase_NBD"/>
</dbReference>
<dbReference type="STRING" id="320771.Cflav_PD3351"/>
<dbReference type="AlphaFoldDB" id="B9XIC0"/>
<protein>
    <recommendedName>
        <fullName evidence="3">ROK family protein</fullName>
    </recommendedName>
</protein>
<sequence length="467" mass="51386">MNNNNGLALITPRITPVLDPFFRPAVLANRVFRDQVRTTSNPVPVRLALEQADGSVFHFQTEIFAEEHPEAAGNFIYIERMVKFLLWSRGGFRIYIDGSKAVGEALQKYYREVPNGKFDSEIIGSKIYDRPIEVVITKDIPAARTNTTPLGRHLDGCRIGFDLGGSDRKVAAIVNGQAVYSEEVVWDPYFQKDPQYHYQGIMDSLKSAAKHLPRVDAIGGSAAGVYVNNRVKVASLFRGIAADVFDKEVKDMFLRIQKEWNGIPLEVVNDGEVTALAGSISLKQNGVLGISLGTSTAGGYVTMEGNITSWLNELAFMPIDYNPAAPTDEWSGDYGCGVQYFSQQAVGRLMAVAGIEAEQGLPLPEKLKVVQSLMYKEDYRASKIYQTIGTYLGYAIAHYADFYDLKNVLILGRVTSGPGGELIISGAKEVLNLEFPELAARIAFHIPNEKDKRHGQAVAAASLPKIK</sequence>
<accession>B9XIC0</accession>
<dbReference type="EMBL" id="ABOX02000017">
    <property type="protein sequence ID" value="EEF60381.1"/>
    <property type="molecule type" value="Genomic_DNA"/>
</dbReference>
<reference evidence="1 2" key="1">
    <citation type="journal article" date="2011" name="J. Bacteriol.">
        <title>Genome sequence of 'Pedosphaera parvula' Ellin514, an aerobic Verrucomicrobial isolate from pasture soil.</title>
        <authorList>
            <person name="Kant R."/>
            <person name="van Passel M.W."/>
            <person name="Sangwan P."/>
            <person name="Palva A."/>
            <person name="Lucas S."/>
            <person name="Copeland A."/>
            <person name="Lapidus A."/>
            <person name="Glavina Del Rio T."/>
            <person name="Dalin E."/>
            <person name="Tice H."/>
            <person name="Bruce D."/>
            <person name="Goodwin L."/>
            <person name="Pitluck S."/>
            <person name="Chertkov O."/>
            <person name="Larimer F.W."/>
            <person name="Land M.L."/>
            <person name="Hauser L."/>
            <person name="Brettin T.S."/>
            <person name="Detter J.C."/>
            <person name="Han S."/>
            <person name="de Vos W.M."/>
            <person name="Janssen P.H."/>
            <person name="Smidt H."/>
        </authorList>
    </citation>
    <scope>NUCLEOTIDE SEQUENCE [LARGE SCALE GENOMIC DNA]</scope>
    <source>
        <strain evidence="1 2">Ellin514</strain>
    </source>
</reference>
<keyword evidence="2" id="KW-1185">Reference proteome</keyword>
<evidence type="ECO:0008006" key="3">
    <source>
        <dbReference type="Google" id="ProtNLM"/>
    </source>
</evidence>
<proteinExistence type="predicted"/>
<organism evidence="1 2">
    <name type="scientific">Pedosphaera parvula (strain Ellin514)</name>
    <dbReference type="NCBI Taxonomy" id="320771"/>
    <lineage>
        <taxon>Bacteria</taxon>
        <taxon>Pseudomonadati</taxon>
        <taxon>Verrucomicrobiota</taxon>
        <taxon>Pedosphaerae</taxon>
        <taxon>Pedosphaerales</taxon>
        <taxon>Pedosphaeraceae</taxon>
        <taxon>Pedosphaera</taxon>
    </lineage>
</organism>
<dbReference type="Proteomes" id="UP000003688">
    <property type="component" value="Unassembled WGS sequence"/>
</dbReference>
<name>B9XIC0_PEDPL</name>
<dbReference type="Gene3D" id="3.30.420.40">
    <property type="match status" value="2"/>
</dbReference>
<evidence type="ECO:0000313" key="2">
    <source>
        <dbReference type="Proteomes" id="UP000003688"/>
    </source>
</evidence>
<dbReference type="InterPro" id="IPR000600">
    <property type="entry name" value="ROK"/>
</dbReference>